<feature type="domain" description="Sieve element occlusion N-terminal" evidence="2">
    <location>
        <begin position="46"/>
        <end position="260"/>
    </location>
</feature>
<dbReference type="InterPro" id="IPR039299">
    <property type="entry name" value="SEOA"/>
</dbReference>
<gene>
    <name evidence="3" type="ORF">Ahy_A09g043439</name>
</gene>
<dbReference type="InterPro" id="IPR027942">
    <property type="entry name" value="SEO_N"/>
</dbReference>
<sequence length="500" mass="56579">MSQIGSAQFPGMPTVKPGESHAGVPLVSIENTRPAISPSIPFNVPDDSSISGNISLFHDVQAIRYDVDSLFNVLSDIVISTSTISLDLQQVTLDLGPNKVPQVALQPAYSLLSEIACQMTCHSFNASNAHDSVVKVLQKLRNYTWDAKAVIALSVFALNYGKPLRLTVAQETSQKQNALELLVFTLAKDGILPTQSVSNDTSKLVKITLELIKGIITLDELFAKRSPYTLKYFATLRDPRALCAYWAIFSLFACAKQTEREEIQYSWILHKLNDILVQLKSYLEEIRRVDWLHIIWRLEALQNPSSVGIWKLLKALIYPNNVDKPENIFANGTNELLTLDETEYLFLFISDLEIKDEIITSLTSIHGYKKGKIVWVPVVKDWTKEMERFKHLKSRMPSWYVVEYYSLIEGYQALQQVWYYLDNPIVVVLDASANILNHNALDAITLWGTEAFPFDPVTISIVVSKPGNWFWSAVFKIFPPIQTWVTVRTTTFQSLLLLFA</sequence>
<evidence type="ECO:0000256" key="1">
    <source>
        <dbReference type="SAM" id="MobiDB-lite"/>
    </source>
</evidence>
<evidence type="ECO:0000313" key="3">
    <source>
        <dbReference type="EMBL" id="RYR38397.1"/>
    </source>
</evidence>
<dbReference type="AlphaFoldDB" id="A0A445BIA4"/>
<dbReference type="STRING" id="3818.A0A445BIA4"/>
<feature type="region of interest" description="Disordered" evidence="1">
    <location>
        <begin position="1"/>
        <end position="22"/>
    </location>
</feature>
<dbReference type="EMBL" id="SDMP01000009">
    <property type="protein sequence ID" value="RYR38397.1"/>
    <property type="molecule type" value="Genomic_DNA"/>
</dbReference>
<proteinExistence type="predicted"/>
<dbReference type="PANTHER" id="PTHR33232:SF18">
    <property type="entry name" value="PROTEIN SIEVE ELEMENT OCCLUSION B-LIKE"/>
    <property type="match status" value="1"/>
</dbReference>
<dbReference type="PANTHER" id="PTHR33232">
    <property type="entry name" value="PROTEIN SIEVE ELEMENT OCCLUSION B-LIKE"/>
    <property type="match status" value="1"/>
</dbReference>
<dbReference type="Pfam" id="PF14576">
    <property type="entry name" value="SEO_N"/>
    <property type="match status" value="1"/>
</dbReference>
<name>A0A445BIA4_ARAHY</name>
<accession>A0A445BIA4</accession>
<protein>
    <recommendedName>
        <fullName evidence="2">Sieve element occlusion N-terminal domain-containing protein</fullName>
    </recommendedName>
</protein>
<evidence type="ECO:0000313" key="4">
    <source>
        <dbReference type="Proteomes" id="UP000289738"/>
    </source>
</evidence>
<reference evidence="3 4" key="1">
    <citation type="submission" date="2019-01" db="EMBL/GenBank/DDBJ databases">
        <title>Sequencing of cultivated peanut Arachis hypogaea provides insights into genome evolution and oil improvement.</title>
        <authorList>
            <person name="Chen X."/>
        </authorList>
    </citation>
    <scope>NUCLEOTIDE SEQUENCE [LARGE SCALE GENOMIC DNA]</scope>
    <source>
        <strain evidence="4">cv. Fuhuasheng</strain>
        <tissue evidence="3">Leaves</tissue>
    </source>
</reference>
<dbReference type="GO" id="GO:0010088">
    <property type="term" value="P:phloem development"/>
    <property type="evidence" value="ECO:0007669"/>
    <property type="project" value="InterPro"/>
</dbReference>
<evidence type="ECO:0000259" key="2">
    <source>
        <dbReference type="Pfam" id="PF14576"/>
    </source>
</evidence>
<dbReference type="Proteomes" id="UP000289738">
    <property type="component" value="Chromosome A09"/>
</dbReference>
<keyword evidence="4" id="KW-1185">Reference proteome</keyword>
<organism evidence="3 4">
    <name type="scientific">Arachis hypogaea</name>
    <name type="common">Peanut</name>
    <dbReference type="NCBI Taxonomy" id="3818"/>
    <lineage>
        <taxon>Eukaryota</taxon>
        <taxon>Viridiplantae</taxon>
        <taxon>Streptophyta</taxon>
        <taxon>Embryophyta</taxon>
        <taxon>Tracheophyta</taxon>
        <taxon>Spermatophyta</taxon>
        <taxon>Magnoliopsida</taxon>
        <taxon>eudicotyledons</taxon>
        <taxon>Gunneridae</taxon>
        <taxon>Pentapetalae</taxon>
        <taxon>rosids</taxon>
        <taxon>fabids</taxon>
        <taxon>Fabales</taxon>
        <taxon>Fabaceae</taxon>
        <taxon>Papilionoideae</taxon>
        <taxon>50 kb inversion clade</taxon>
        <taxon>dalbergioids sensu lato</taxon>
        <taxon>Dalbergieae</taxon>
        <taxon>Pterocarpus clade</taxon>
        <taxon>Arachis</taxon>
    </lineage>
</organism>
<comment type="caution">
    <text evidence="3">The sequence shown here is derived from an EMBL/GenBank/DDBJ whole genome shotgun (WGS) entry which is preliminary data.</text>
</comment>